<dbReference type="PANTHER" id="PTHR43798">
    <property type="entry name" value="MONOACYLGLYCEROL LIPASE"/>
    <property type="match status" value="1"/>
</dbReference>
<dbReference type="PANTHER" id="PTHR43798:SF33">
    <property type="entry name" value="HYDROLASE, PUTATIVE (AFU_ORTHOLOGUE AFUA_2G14860)-RELATED"/>
    <property type="match status" value="1"/>
</dbReference>
<dbReference type="GO" id="GO:0016020">
    <property type="term" value="C:membrane"/>
    <property type="evidence" value="ECO:0007669"/>
    <property type="project" value="TreeGrafter"/>
</dbReference>
<accession>A0A545AWL6</accession>
<dbReference type="EMBL" id="VIRS01000006">
    <property type="protein sequence ID" value="TQS44995.1"/>
    <property type="molecule type" value="Genomic_DNA"/>
</dbReference>
<keyword evidence="2" id="KW-0378">Hydrolase</keyword>
<comment type="caution">
    <text evidence="2">The sequence shown here is derived from an EMBL/GenBank/DDBJ whole genome shotgun (WGS) entry which is preliminary data.</text>
</comment>
<dbReference type="PRINTS" id="PR00111">
    <property type="entry name" value="ABHYDROLASE"/>
</dbReference>
<dbReference type="InterPro" id="IPR029058">
    <property type="entry name" value="AB_hydrolase_fold"/>
</dbReference>
<gene>
    <name evidence="2" type="ORF">FL583_10850</name>
</gene>
<dbReference type="SUPFAM" id="SSF53474">
    <property type="entry name" value="alpha/beta-Hydrolases"/>
    <property type="match status" value="1"/>
</dbReference>
<dbReference type="RefSeq" id="WP_142704444.1">
    <property type="nucleotide sequence ID" value="NZ_VIRS01000006.1"/>
</dbReference>
<dbReference type="Pfam" id="PF00561">
    <property type="entry name" value="Abhydrolase_1"/>
    <property type="match status" value="1"/>
</dbReference>
<feature type="domain" description="AB hydrolase-1" evidence="1">
    <location>
        <begin position="24"/>
        <end position="124"/>
    </location>
</feature>
<dbReference type="Gene3D" id="3.40.50.1820">
    <property type="entry name" value="alpha/beta hydrolase"/>
    <property type="match status" value="1"/>
</dbReference>
<dbReference type="InterPro" id="IPR000073">
    <property type="entry name" value="AB_hydrolase_1"/>
</dbReference>
<dbReference type="InParanoid" id="A0A545AWL6"/>
<evidence type="ECO:0000313" key="3">
    <source>
        <dbReference type="Proteomes" id="UP000317982"/>
    </source>
</evidence>
<evidence type="ECO:0000313" key="2">
    <source>
        <dbReference type="EMBL" id="TQS44995.1"/>
    </source>
</evidence>
<dbReference type="AlphaFoldDB" id="A0A545AWL6"/>
<dbReference type="InterPro" id="IPR050266">
    <property type="entry name" value="AB_hydrolase_sf"/>
</dbReference>
<dbReference type="OrthoDB" id="9804723at2"/>
<proteinExistence type="predicted"/>
<sequence>MEKYVSFDGVSLAYKRWAGDAELPPVILLHRFGADSALTWIQAGVPGALTRAGRTVVAVDARGHGGSEKPHDPARYGERTMARDVSALIDDLQADAVDLVGYGMGAITALLTAAADTRVRRLVAGGVGAGIVEVGGVDTRVWNRAARLEALRAPDVGSISDPEAREFRQYVDAVQADRLALAAQVAAAHDDPIPLRRITARTLVLAGSEDRMAARPEVLVHAIPKAVGRFVAGDHVSTLGNPELPERIVEFLQAP</sequence>
<reference evidence="2 3" key="1">
    <citation type="submission" date="2019-07" db="EMBL/GenBank/DDBJ databases">
        <title>Cryptosporangium phraense sp. nov., isolated from plant litter.</title>
        <authorList>
            <person name="Suriyachadkun C."/>
        </authorList>
    </citation>
    <scope>NUCLEOTIDE SEQUENCE [LARGE SCALE GENOMIC DNA]</scope>
    <source>
        <strain evidence="2 3">A-T 5661</strain>
    </source>
</reference>
<name>A0A545AWL6_9ACTN</name>
<evidence type="ECO:0000259" key="1">
    <source>
        <dbReference type="Pfam" id="PF00561"/>
    </source>
</evidence>
<keyword evidence="3" id="KW-1185">Reference proteome</keyword>
<organism evidence="2 3">
    <name type="scientific">Cryptosporangium phraense</name>
    <dbReference type="NCBI Taxonomy" id="2593070"/>
    <lineage>
        <taxon>Bacteria</taxon>
        <taxon>Bacillati</taxon>
        <taxon>Actinomycetota</taxon>
        <taxon>Actinomycetes</taxon>
        <taxon>Cryptosporangiales</taxon>
        <taxon>Cryptosporangiaceae</taxon>
        <taxon>Cryptosporangium</taxon>
    </lineage>
</organism>
<dbReference type="Proteomes" id="UP000317982">
    <property type="component" value="Unassembled WGS sequence"/>
</dbReference>
<dbReference type="GO" id="GO:0016787">
    <property type="term" value="F:hydrolase activity"/>
    <property type="evidence" value="ECO:0007669"/>
    <property type="project" value="UniProtKB-KW"/>
</dbReference>
<protein>
    <submittedName>
        <fullName evidence="2">Alpha/beta hydrolase</fullName>
    </submittedName>
</protein>